<dbReference type="PIRSF" id="PIRSF001338">
    <property type="entry name" value="AIR_carboxylase"/>
    <property type="match status" value="1"/>
</dbReference>
<dbReference type="GO" id="GO:0006189">
    <property type="term" value="P:'de novo' IMP biosynthetic process"/>
    <property type="evidence" value="ECO:0007669"/>
    <property type="project" value="UniProtKB-UniRule"/>
</dbReference>
<dbReference type="InterPro" id="IPR024694">
    <property type="entry name" value="PurE_prokaryotes"/>
</dbReference>
<evidence type="ECO:0000259" key="6">
    <source>
        <dbReference type="SMART" id="SM01001"/>
    </source>
</evidence>
<comment type="catalytic activity">
    <reaction evidence="3 4">
        <text>5-carboxyamino-1-(5-phospho-D-ribosyl)imidazole + H(+) = 5-amino-1-(5-phospho-D-ribosyl)imidazole-4-carboxylate</text>
        <dbReference type="Rhea" id="RHEA:13193"/>
        <dbReference type="ChEBI" id="CHEBI:15378"/>
        <dbReference type="ChEBI" id="CHEBI:58730"/>
        <dbReference type="ChEBI" id="CHEBI:77657"/>
        <dbReference type="EC" id="5.4.99.18"/>
    </reaction>
</comment>
<dbReference type="HOGENOM" id="CLU_094982_2_0_9"/>
<dbReference type="UniPathway" id="UPA00074">
    <property type="reaction ID" value="UER00943"/>
</dbReference>
<dbReference type="InterPro" id="IPR000031">
    <property type="entry name" value="PurE_dom"/>
</dbReference>
<keyword evidence="1 3" id="KW-0658">Purine biosynthesis</keyword>
<keyword evidence="2 3" id="KW-0413">Isomerase</keyword>
<dbReference type="PANTHER" id="PTHR23046:SF2">
    <property type="entry name" value="PHOSPHORIBOSYLAMINOIMIDAZOLE CARBOXYLASE"/>
    <property type="match status" value="1"/>
</dbReference>
<dbReference type="InterPro" id="IPR033747">
    <property type="entry name" value="PurE_ClassI"/>
</dbReference>
<dbReference type="Pfam" id="PF00731">
    <property type="entry name" value="AIRC"/>
    <property type="match status" value="1"/>
</dbReference>
<dbReference type="GO" id="GO:0034023">
    <property type="term" value="F:5-(carboxyamino)imidazole ribonucleotide mutase activity"/>
    <property type="evidence" value="ECO:0007669"/>
    <property type="project" value="UniProtKB-UniRule"/>
</dbReference>
<evidence type="ECO:0000256" key="5">
    <source>
        <dbReference type="PIRSR" id="PIRSR001338-1"/>
    </source>
</evidence>
<dbReference type="PANTHER" id="PTHR23046">
    <property type="entry name" value="PHOSPHORIBOSYLAMINOIMIDAZOLE CARBOXYLASE CATALYTIC SUBUNIT"/>
    <property type="match status" value="1"/>
</dbReference>
<dbReference type="KEGG" id="pth:PTH_2548"/>
<comment type="pathway">
    <text evidence="3 4">Purine metabolism; IMP biosynthesis via de novo pathway; 5-amino-1-(5-phospho-D-ribosyl)imidazole-4-carboxylate from 5-amino-1-(5-phospho-D-ribosyl)imidazole (N5-CAIR route): step 2/2.</text>
</comment>
<feature type="binding site" evidence="3 5">
    <location>
        <position position="44"/>
    </location>
    <ligand>
        <name>substrate</name>
    </ligand>
</feature>
<dbReference type="EMBL" id="AP009389">
    <property type="protein sequence ID" value="BAF60729.1"/>
    <property type="molecule type" value="Genomic_DNA"/>
</dbReference>
<gene>
    <name evidence="3" type="primary">purE</name>
    <name evidence="7" type="ordered locus">PTH_2548</name>
</gene>
<sequence>MSQFQPLVGIVMGSDSDLPVMREAVRVLDELEIPSEVVISSAHRAPDKTAGYARSAAGRGLKVIIAGAGGAAHLPGVIAACTTLPVIGVPIGSGALNGVDALYAIVQMPPGVPVAAVAINGARNAGILAAQIIGAADPAVRARIAAMKDRLAGQVEEKDALLAELGVEGYLARLGGSKS</sequence>
<feature type="binding site" evidence="3 5">
    <location>
        <position position="17"/>
    </location>
    <ligand>
        <name>substrate</name>
    </ligand>
</feature>
<feature type="binding site" evidence="3 5">
    <location>
        <position position="14"/>
    </location>
    <ligand>
        <name>substrate</name>
    </ligand>
</feature>
<comment type="similarity">
    <text evidence="3">Belongs to the AIR carboxylase family. Class I subfamily.</text>
</comment>
<dbReference type="eggNOG" id="COG0041">
    <property type="taxonomic scope" value="Bacteria"/>
</dbReference>
<feature type="domain" description="PurE" evidence="6">
    <location>
        <begin position="6"/>
        <end position="155"/>
    </location>
</feature>
<evidence type="ECO:0000313" key="8">
    <source>
        <dbReference type="Proteomes" id="UP000006556"/>
    </source>
</evidence>
<accession>A5CZ54</accession>
<evidence type="ECO:0000313" key="7">
    <source>
        <dbReference type="EMBL" id="BAF60729.1"/>
    </source>
</evidence>
<evidence type="ECO:0000256" key="4">
    <source>
        <dbReference type="PIRNR" id="PIRNR001338"/>
    </source>
</evidence>
<keyword evidence="8" id="KW-1185">Reference proteome</keyword>
<proteinExistence type="inferred from homology"/>
<evidence type="ECO:0000256" key="1">
    <source>
        <dbReference type="ARBA" id="ARBA00022755"/>
    </source>
</evidence>
<dbReference type="SMART" id="SM01001">
    <property type="entry name" value="AIRC"/>
    <property type="match status" value="1"/>
</dbReference>
<evidence type="ECO:0000256" key="2">
    <source>
        <dbReference type="ARBA" id="ARBA00023235"/>
    </source>
</evidence>
<comment type="function">
    <text evidence="3 4">Catalyzes the conversion of N5-carboxyaminoimidazole ribonucleotide (N5-CAIR) to 4-carboxy-5-aminoimidazole ribonucleotide (CAIR).</text>
</comment>
<dbReference type="EC" id="5.4.99.18" evidence="3 4"/>
<dbReference type="HAMAP" id="MF_01929">
    <property type="entry name" value="PurE_classI"/>
    <property type="match status" value="1"/>
</dbReference>
<dbReference type="Gene3D" id="3.40.50.1970">
    <property type="match status" value="1"/>
</dbReference>
<evidence type="ECO:0000256" key="3">
    <source>
        <dbReference type="HAMAP-Rule" id="MF_01929"/>
    </source>
</evidence>
<dbReference type="AlphaFoldDB" id="A5CZ54"/>
<dbReference type="NCBIfam" id="TIGR01162">
    <property type="entry name" value="purE"/>
    <property type="match status" value="1"/>
</dbReference>
<dbReference type="STRING" id="370438.PTH_2548"/>
<reference evidence="8" key="1">
    <citation type="journal article" date="2008" name="Genome Res.">
        <title>The genome of Pelotomaculum thermopropionicum reveals niche-associated evolution in anaerobic microbiota.</title>
        <authorList>
            <person name="Kosaka T."/>
            <person name="Kato S."/>
            <person name="Shimoyama T."/>
            <person name="Ishii S."/>
            <person name="Abe T."/>
            <person name="Watanabe K."/>
        </authorList>
    </citation>
    <scope>NUCLEOTIDE SEQUENCE [LARGE SCALE GENOMIC DNA]</scope>
    <source>
        <strain evidence="8">DSM 13744 / JCM 10971 / SI</strain>
    </source>
</reference>
<dbReference type="Proteomes" id="UP000006556">
    <property type="component" value="Chromosome"/>
</dbReference>
<protein>
    <recommendedName>
        <fullName evidence="3 4">N5-carboxyaminoimidazole ribonucleotide mutase</fullName>
        <shortName evidence="3 4">N5-CAIR mutase</shortName>
        <ecNumber evidence="3 4">5.4.99.18</ecNumber>
    </recommendedName>
    <alternativeName>
        <fullName evidence="3">5-(carboxyamino)imidazole ribonucleotide mutase</fullName>
    </alternativeName>
</protein>
<organism evidence="7 8">
    <name type="scientific">Pelotomaculum thermopropionicum (strain DSM 13744 / JCM 10971 / SI)</name>
    <dbReference type="NCBI Taxonomy" id="370438"/>
    <lineage>
        <taxon>Bacteria</taxon>
        <taxon>Bacillati</taxon>
        <taxon>Bacillota</taxon>
        <taxon>Clostridia</taxon>
        <taxon>Eubacteriales</taxon>
        <taxon>Desulfotomaculaceae</taxon>
        <taxon>Pelotomaculum</taxon>
    </lineage>
</organism>
<name>A5CZ54_PELTS</name>
<dbReference type="SUPFAM" id="SSF52255">
    <property type="entry name" value="N5-CAIR mutase (phosphoribosylaminoimidazole carboxylase, PurE)"/>
    <property type="match status" value="1"/>
</dbReference>